<reference evidence="2" key="1">
    <citation type="journal article" date="2011" name="Genetics">
        <title>Massive changes in genome architecture accompany the transition to self-fertility in the filamentous fungus Neurospora tetrasperma.</title>
        <authorList>
            <person name="Ellison C.E."/>
            <person name="Stajich J.E."/>
            <person name="Jacobson D.J."/>
            <person name="Natvig D.O."/>
            <person name="Lapidus A."/>
            <person name="Foster B."/>
            <person name="Aerts A."/>
            <person name="Riley R."/>
            <person name="Lindquist E.A."/>
            <person name="Grigoriev I.V."/>
            <person name="Taylor J.W."/>
        </authorList>
    </citation>
    <scope>NUCLEOTIDE SEQUENCE [LARGE SCALE GENOMIC DNA]</scope>
    <source>
        <strain evidence="2">FGSC 2508 / P0657</strain>
    </source>
</reference>
<dbReference type="Proteomes" id="UP000008065">
    <property type="component" value="Unassembled WGS sequence"/>
</dbReference>
<dbReference type="VEuPathDB" id="FungiDB:NEUTE1DRAFT_102111"/>
<accession>F8MR94</accession>
<keyword evidence="2" id="KW-1185">Reference proteome</keyword>
<gene>
    <name evidence="1" type="ORF">NEUTE1DRAFT_102111</name>
</gene>
<proteinExistence type="predicted"/>
<dbReference type="AlphaFoldDB" id="F8MR94"/>
<dbReference type="HOGENOM" id="CLU_2146560_0_0_1"/>
<name>F8MR94_NEUT8</name>
<evidence type="ECO:0000313" key="2">
    <source>
        <dbReference type="Proteomes" id="UP000008065"/>
    </source>
</evidence>
<protein>
    <submittedName>
        <fullName evidence="1">Uncharacterized protein</fullName>
    </submittedName>
</protein>
<sequence length="112" mass="12420">MPLCGFGKVSHTIATLRKASTEARHNTAVSSHSRRIITPSSYFMIVTSMIAIRGVTKFEGGNRSALTPFRAVPCPALRGEVGNSRTELLCKPFRWPLQPLLLYQSYILMPRG</sequence>
<dbReference type="RefSeq" id="XP_009852408.1">
    <property type="nucleotide sequence ID" value="XM_009854106.1"/>
</dbReference>
<dbReference type="GeneID" id="20821863"/>
<dbReference type="EMBL" id="GL891305">
    <property type="protein sequence ID" value="EGO56848.1"/>
    <property type="molecule type" value="Genomic_DNA"/>
</dbReference>
<evidence type="ECO:0000313" key="1">
    <source>
        <dbReference type="EMBL" id="EGO56848.1"/>
    </source>
</evidence>
<organism evidence="1 2">
    <name type="scientific">Neurospora tetrasperma (strain FGSC 2508 / ATCC MYA-4615 / P0657)</name>
    <dbReference type="NCBI Taxonomy" id="510951"/>
    <lineage>
        <taxon>Eukaryota</taxon>
        <taxon>Fungi</taxon>
        <taxon>Dikarya</taxon>
        <taxon>Ascomycota</taxon>
        <taxon>Pezizomycotina</taxon>
        <taxon>Sordariomycetes</taxon>
        <taxon>Sordariomycetidae</taxon>
        <taxon>Sordariales</taxon>
        <taxon>Sordariaceae</taxon>
        <taxon>Neurospora</taxon>
    </lineage>
</organism>
<dbReference type="KEGG" id="nte:NEUTE1DRAFT102111"/>